<proteinExistence type="predicted"/>
<dbReference type="Gene3D" id="3.40.630.30">
    <property type="match status" value="1"/>
</dbReference>
<dbReference type="InterPro" id="IPR045057">
    <property type="entry name" value="Gcn5-rel_NAT"/>
</dbReference>
<dbReference type="SUPFAM" id="SSF55729">
    <property type="entry name" value="Acyl-CoA N-acyltransferases (Nat)"/>
    <property type="match status" value="1"/>
</dbReference>
<sequence>MSDVRNNTAEGRYELAIDGQLAITVYERRDGALVFTHTEVPQTLEGRRVGSRLVKAALADAREQGMKVVPICQFVASYIERQSVHMLAAIDRKGAPSDGCGF</sequence>
<evidence type="ECO:0000313" key="3">
    <source>
        <dbReference type="Proteomes" id="UP001203512"/>
    </source>
</evidence>
<dbReference type="PANTHER" id="PTHR31435:SF10">
    <property type="entry name" value="BSR4717 PROTEIN"/>
    <property type="match status" value="1"/>
</dbReference>
<protein>
    <submittedName>
        <fullName evidence="2">N-acetyltransferase</fullName>
    </submittedName>
</protein>
<feature type="domain" description="N-acetyltransferase" evidence="1">
    <location>
        <begin position="5"/>
        <end position="91"/>
    </location>
</feature>
<dbReference type="Pfam" id="PF14542">
    <property type="entry name" value="Acetyltransf_CG"/>
    <property type="match status" value="1"/>
</dbReference>
<comment type="caution">
    <text evidence="2">The sequence shown here is derived from an EMBL/GenBank/DDBJ whole genome shotgun (WGS) entry which is preliminary data.</text>
</comment>
<evidence type="ECO:0000259" key="1">
    <source>
        <dbReference type="PROSITE" id="PS51729"/>
    </source>
</evidence>
<dbReference type="RefSeq" id="WP_201516806.1">
    <property type="nucleotide sequence ID" value="NZ_JALKHS010000003.1"/>
</dbReference>
<dbReference type="PANTHER" id="PTHR31435">
    <property type="entry name" value="PROTEIN NATD1"/>
    <property type="match status" value="1"/>
</dbReference>
<evidence type="ECO:0000313" key="2">
    <source>
        <dbReference type="EMBL" id="MCK0530179.1"/>
    </source>
</evidence>
<dbReference type="InterPro" id="IPR016181">
    <property type="entry name" value="Acyl_CoA_acyltransferase"/>
</dbReference>
<dbReference type="PROSITE" id="PS51729">
    <property type="entry name" value="GNAT_YJDJ"/>
    <property type="match status" value="1"/>
</dbReference>
<dbReference type="InterPro" id="IPR031165">
    <property type="entry name" value="GNAT_YJDJ"/>
</dbReference>
<accession>A0ABT0DT27</accession>
<keyword evidence="3" id="KW-1185">Reference proteome</keyword>
<dbReference type="EMBL" id="JALKHS010000003">
    <property type="protein sequence ID" value="MCK0530179.1"/>
    <property type="molecule type" value="Genomic_DNA"/>
</dbReference>
<name>A0ABT0DT27_9SPHN</name>
<gene>
    <name evidence="2" type="ORF">MU848_01115</name>
</gene>
<organism evidence="2 3">
    <name type="scientific">Sphingobium agri</name>
    <dbReference type="NCBI Taxonomy" id="2933566"/>
    <lineage>
        <taxon>Bacteria</taxon>
        <taxon>Pseudomonadati</taxon>
        <taxon>Pseudomonadota</taxon>
        <taxon>Alphaproteobacteria</taxon>
        <taxon>Sphingomonadales</taxon>
        <taxon>Sphingomonadaceae</taxon>
        <taxon>Sphingobium</taxon>
    </lineage>
</organism>
<dbReference type="Proteomes" id="UP001203512">
    <property type="component" value="Unassembled WGS sequence"/>
</dbReference>
<reference evidence="2 3" key="1">
    <citation type="submission" date="2022-04" db="EMBL/GenBank/DDBJ databases">
        <authorList>
            <person name="Huq M.A."/>
        </authorList>
    </citation>
    <scope>NUCLEOTIDE SEQUENCE [LARGE SCALE GENOMIC DNA]</scope>
    <source>
        <strain evidence="2 3">MAH-33</strain>
    </source>
</reference>